<dbReference type="EMBL" id="OU466861">
    <property type="protein sequence ID" value="CAH2064552.1"/>
    <property type="molecule type" value="Genomic_DNA"/>
</dbReference>
<dbReference type="GO" id="GO:0009451">
    <property type="term" value="P:RNA modification"/>
    <property type="evidence" value="ECO:0007669"/>
    <property type="project" value="InterPro"/>
</dbReference>
<reference evidence="3 4" key="1">
    <citation type="submission" date="2022-03" db="EMBL/GenBank/DDBJ databases">
        <authorList>
            <person name="Nunn A."/>
            <person name="Chopra R."/>
            <person name="Nunn A."/>
            <person name="Contreras Garrido A."/>
        </authorList>
    </citation>
    <scope>NUCLEOTIDE SEQUENCE [LARGE SCALE GENOMIC DNA]</scope>
</reference>
<accession>A0AAU9SEQ2</accession>
<evidence type="ECO:0000256" key="1">
    <source>
        <dbReference type="ARBA" id="ARBA00022737"/>
    </source>
</evidence>
<feature type="repeat" description="PPR" evidence="2">
    <location>
        <begin position="89"/>
        <end position="123"/>
    </location>
</feature>
<dbReference type="InterPro" id="IPR011990">
    <property type="entry name" value="TPR-like_helical_dom_sf"/>
</dbReference>
<keyword evidence="4" id="KW-1185">Reference proteome</keyword>
<evidence type="ECO:0000256" key="2">
    <source>
        <dbReference type="PROSITE-ProRule" id="PRU00708"/>
    </source>
</evidence>
<sequence length="368" mass="40898">MPLELPRQKKKVHAIVKEADLSPFPSSENLPPVAIFPEECSLRFTVKGIVLLSMCVRCGSARKVFDKMSQRNVVPVCSSFTSLVRPDIGFGDWNTMIAGSLRNDKVEEGLMLYRSMLMSGVDPTQFTYSMVLNACSKLGSYSLGKLIHSLSDSSADLRVENALLDMYCSCGLVGISEPEIFVNWDMEGVFFCSKNGEAESAQKSGIQRVCGPTLRFMSVCGALVDICSAKMADMTHCVNQQRKFDIKSWVTRRSSGTYRRMSSGEQSSRALERFEALREPPPMVICTSDEAERRPGVGGRVTARTRELLLLLGFMAIPPNEATLSGMDISRSTGRDLCEDMILTREYGPNCCRQCFNSYAKRRLDSSR</sequence>
<dbReference type="InterPro" id="IPR002885">
    <property type="entry name" value="PPR_rpt"/>
</dbReference>
<gene>
    <name evidence="3" type="ORF">TAV2_LOCUS15603</name>
</gene>
<evidence type="ECO:0008006" key="5">
    <source>
        <dbReference type="Google" id="ProtNLM"/>
    </source>
</evidence>
<keyword evidence="1" id="KW-0677">Repeat</keyword>
<proteinExistence type="predicted"/>
<dbReference type="Proteomes" id="UP000836841">
    <property type="component" value="Chromosome 5"/>
</dbReference>
<dbReference type="AlphaFoldDB" id="A0AAU9SEQ2"/>
<dbReference type="GO" id="GO:0003723">
    <property type="term" value="F:RNA binding"/>
    <property type="evidence" value="ECO:0007669"/>
    <property type="project" value="InterPro"/>
</dbReference>
<dbReference type="PANTHER" id="PTHR47926">
    <property type="entry name" value="PENTATRICOPEPTIDE REPEAT-CONTAINING PROTEIN"/>
    <property type="match status" value="1"/>
</dbReference>
<dbReference type="NCBIfam" id="TIGR00756">
    <property type="entry name" value="PPR"/>
    <property type="match status" value="1"/>
</dbReference>
<protein>
    <recommendedName>
        <fullName evidence="5">Pentatricopeptide repeat-containing protein</fullName>
    </recommendedName>
</protein>
<evidence type="ECO:0000313" key="3">
    <source>
        <dbReference type="EMBL" id="CAH2064552.1"/>
    </source>
</evidence>
<dbReference type="PROSITE" id="PS51375">
    <property type="entry name" value="PPR"/>
    <property type="match status" value="1"/>
</dbReference>
<dbReference type="Pfam" id="PF13041">
    <property type="entry name" value="PPR_2"/>
    <property type="match status" value="1"/>
</dbReference>
<dbReference type="InterPro" id="IPR046960">
    <property type="entry name" value="PPR_At4g14850-like_plant"/>
</dbReference>
<name>A0AAU9SEQ2_THLAR</name>
<evidence type="ECO:0000313" key="4">
    <source>
        <dbReference type="Proteomes" id="UP000836841"/>
    </source>
</evidence>
<organism evidence="3 4">
    <name type="scientific">Thlaspi arvense</name>
    <name type="common">Field penny-cress</name>
    <dbReference type="NCBI Taxonomy" id="13288"/>
    <lineage>
        <taxon>Eukaryota</taxon>
        <taxon>Viridiplantae</taxon>
        <taxon>Streptophyta</taxon>
        <taxon>Embryophyta</taxon>
        <taxon>Tracheophyta</taxon>
        <taxon>Spermatophyta</taxon>
        <taxon>Magnoliopsida</taxon>
        <taxon>eudicotyledons</taxon>
        <taxon>Gunneridae</taxon>
        <taxon>Pentapetalae</taxon>
        <taxon>rosids</taxon>
        <taxon>malvids</taxon>
        <taxon>Brassicales</taxon>
        <taxon>Brassicaceae</taxon>
        <taxon>Thlaspideae</taxon>
        <taxon>Thlaspi</taxon>
    </lineage>
</organism>
<dbReference type="Gene3D" id="1.25.40.10">
    <property type="entry name" value="Tetratricopeptide repeat domain"/>
    <property type="match status" value="1"/>
</dbReference>